<organism evidence="1 2">
    <name type="scientific">Cellvibrio fibrivorans</name>
    <dbReference type="NCBI Taxonomy" id="126350"/>
    <lineage>
        <taxon>Bacteria</taxon>
        <taxon>Pseudomonadati</taxon>
        <taxon>Pseudomonadota</taxon>
        <taxon>Gammaproteobacteria</taxon>
        <taxon>Cellvibrionales</taxon>
        <taxon>Cellvibrionaceae</taxon>
        <taxon>Cellvibrio</taxon>
    </lineage>
</organism>
<dbReference type="EMBL" id="JAVDVX010000011">
    <property type="protein sequence ID" value="MDR7092118.1"/>
    <property type="molecule type" value="Genomic_DNA"/>
</dbReference>
<accession>A0ABU1V3S0</accession>
<evidence type="ECO:0000313" key="2">
    <source>
        <dbReference type="Proteomes" id="UP001253595"/>
    </source>
</evidence>
<reference evidence="1 2" key="1">
    <citation type="submission" date="2023-07" db="EMBL/GenBank/DDBJ databases">
        <title>Sorghum-associated microbial communities from plants grown in Nebraska, USA.</title>
        <authorList>
            <person name="Schachtman D."/>
        </authorList>
    </citation>
    <scope>NUCLEOTIDE SEQUENCE [LARGE SCALE GENOMIC DNA]</scope>
    <source>
        <strain evidence="1 2">BE190</strain>
    </source>
</reference>
<protein>
    <submittedName>
        <fullName evidence="1">Uncharacterized protein</fullName>
    </submittedName>
</protein>
<sequence length="46" mass="5298">MHKYVTGYNCFPETVYSRGDQIVGEDLLCYCFSVAGRGLWPIYLMT</sequence>
<name>A0ABU1V3S0_9GAMM</name>
<keyword evidence="2" id="KW-1185">Reference proteome</keyword>
<gene>
    <name evidence="1" type="ORF">J2X05_004159</name>
</gene>
<dbReference type="Proteomes" id="UP001253595">
    <property type="component" value="Unassembled WGS sequence"/>
</dbReference>
<proteinExistence type="predicted"/>
<comment type="caution">
    <text evidence="1">The sequence shown here is derived from an EMBL/GenBank/DDBJ whole genome shotgun (WGS) entry which is preliminary data.</text>
</comment>
<evidence type="ECO:0000313" key="1">
    <source>
        <dbReference type="EMBL" id="MDR7092118.1"/>
    </source>
</evidence>